<comment type="caution">
    <text evidence="1">The sequence shown here is derived from an EMBL/GenBank/DDBJ whole genome shotgun (WGS) entry which is preliminary data.</text>
</comment>
<proteinExistence type="predicted"/>
<dbReference type="PANTHER" id="PTHR31513:SF2">
    <property type="entry name" value="MRAZ"/>
    <property type="match status" value="1"/>
</dbReference>
<evidence type="ECO:0000313" key="1">
    <source>
        <dbReference type="EMBL" id="GAF76673.1"/>
    </source>
</evidence>
<organism evidence="1">
    <name type="scientific">marine sediment metagenome</name>
    <dbReference type="NCBI Taxonomy" id="412755"/>
    <lineage>
        <taxon>unclassified sequences</taxon>
        <taxon>metagenomes</taxon>
        <taxon>ecological metagenomes</taxon>
    </lineage>
</organism>
<dbReference type="PANTHER" id="PTHR31513">
    <property type="entry name" value="EPHRIN TYPE-B RECEPTOR"/>
    <property type="match status" value="1"/>
</dbReference>
<sequence>TFTLDGIVTVNGSNGAPSYYGGGGGGSGGSVYVNAGTLTGSGLVSANGGNGGQIGYAGGGGGGRIAMYYSVSTFSGSFSACGGLGLGHGGAGTILTKSDAQASGDLLVDNCGNSGAFALATGQNTFDSITVTSQGKLDLDVAALTADQLTASDGGVVYLPGQVTAGAVDVGANAELGSRAAGLALTLTVLTDMTVSSGGVVSANGRGYGPGAGPGAGGEGPYGAAVVAAMGAWGETEKAVPGGAAYGSVTEPLQLGSGGGAESWSGGVGGAGGGAVRLTVGGTFTLDGIVTVNGSNGAPSYYGGGGGGSGGSVYVNAGTLTGSGLVSANGGNGGQIGYA</sequence>
<reference evidence="1" key="1">
    <citation type="journal article" date="2014" name="Front. Microbiol.">
        <title>High frequency of phylogenetically diverse reductive dehalogenase-homologous genes in deep subseafloor sedimentary metagenomes.</title>
        <authorList>
            <person name="Kawai M."/>
            <person name="Futagami T."/>
            <person name="Toyoda A."/>
            <person name="Takaki Y."/>
            <person name="Nishi S."/>
            <person name="Hori S."/>
            <person name="Arai W."/>
            <person name="Tsubouchi T."/>
            <person name="Morono Y."/>
            <person name="Uchiyama I."/>
            <person name="Ito T."/>
            <person name="Fujiyama A."/>
            <person name="Inagaki F."/>
            <person name="Takami H."/>
        </authorList>
    </citation>
    <scope>NUCLEOTIDE SEQUENCE</scope>
    <source>
        <strain evidence="1">Expedition CK06-06</strain>
    </source>
</reference>
<accession>X0S6I9</accession>
<name>X0S6I9_9ZZZZ</name>
<dbReference type="AlphaFoldDB" id="X0S6I9"/>
<protein>
    <submittedName>
        <fullName evidence="1">Uncharacterized protein</fullName>
    </submittedName>
</protein>
<feature type="non-terminal residue" evidence="1">
    <location>
        <position position="339"/>
    </location>
</feature>
<dbReference type="EMBL" id="BARS01009580">
    <property type="protein sequence ID" value="GAF76673.1"/>
    <property type="molecule type" value="Genomic_DNA"/>
</dbReference>
<gene>
    <name evidence="1" type="ORF">S01H1_17992</name>
</gene>
<feature type="non-terminal residue" evidence="1">
    <location>
        <position position="1"/>
    </location>
</feature>